<feature type="compositionally biased region" description="Basic residues" evidence="12">
    <location>
        <begin position="1"/>
        <end position="11"/>
    </location>
</feature>
<dbReference type="SMART" id="SM00963">
    <property type="entry name" value="SRP54_N"/>
    <property type="match status" value="1"/>
</dbReference>
<evidence type="ECO:0000256" key="3">
    <source>
        <dbReference type="ARBA" id="ARBA00022490"/>
    </source>
</evidence>
<keyword evidence="6 11" id="KW-0342">GTP-binding</keyword>
<feature type="domain" description="SRP54-type proteins GTP-binding" evidence="13">
    <location>
        <begin position="355"/>
        <end position="368"/>
    </location>
</feature>
<evidence type="ECO:0000256" key="11">
    <source>
        <dbReference type="HAMAP-Rule" id="MF_00920"/>
    </source>
</evidence>
<dbReference type="eggNOG" id="COG0552">
    <property type="taxonomic scope" value="Bacteria"/>
</dbReference>
<dbReference type="CDD" id="cd17874">
    <property type="entry name" value="FtsY"/>
    <property type="match status" value="1"/>
</dbReference>
<evidence type="ECO:0000256" key="6">
    <source>
        <dbReference type="ARBA" id="ARBA00023134"/>
    </source>
</evidence>
<feature type="binding site" evidence="11">
    <location>
        <begin position="270"/>
        <end position="274"/>
    </location>
    <ligand>
        <name>GTP</name>
        <dbReference type="ChEBI" id="CHEBI:37565"/>
    </ligand>
</feature>
<comment type="similarity">
    <text evidence="11">Belongs to the GTP-binding SRP family. FtsY subfamily.</text>
</comment>
<keyword evidence="7 11" id="KW-0472">Membrane</keyword>
<evidence type="ECO:0000256" key="2">
    <source>
        <dbReference type="ARBA" id="ARBA00022475"/>
    </source>
</evidence>
<dbReference type="AlphaFoldDB" id="A9A0M2"/>
<dbReference type="FunFam" id="3.40.50.300:FF:000053">
    <property type="entry name" value="Signal recognition particle receptor FtsY"/>
    <property type="match status" value="1"/>
</dbReference>
<dbReference type="RefSeq" id="WP_012175138.1">
    <property type="nucleotide sequence ID" value="NC_009943.1"/>
</dbReference>
<evidence type="ECO:0000256" key="10">
    <source>
        <dbReference type="ARBA" id="ARBA00053570"/>
    </source>
</evidence>
<comment type="subunit">
    <text evidence="11">Part of the signal recognition particle protein translocation system, which is composed of SRP and FtsY.</text>
</comment>
<dbReference type="NCBIfam" id="TIGR00064">
    <property type="entry name" value="ftsY"/>
    <property type="match status" value="1"/>
</dbReference>
<evidence type="ECO:0000256" key="7">
    <source>
        <dbReference type="ARBA" id="ARBA00023136"/>
    </source>
</evidence>
<proteinExistence type="inferred from homology"/>
<dbReference type="SMART" id="SM00962">
    <property type="entry name" value="SRP54"/>
    <property type="match status" value="1"/>
</dbReference>
<dbReference type="InterPro" id="IPR027417">
    <property type="entry name" value="P-loop_NTPase"/>
</dbReference>
<dbReference type="Proteomes" id="UP000008561">
    <property type="component" value="Chromosome"/>
</dbReference>
<evidence type="ECO:0000256" key="9">
    <source>
        <dbReference type="ARBA" id="ARBA00048027"/>
    </source>
</evidence>
<evidence type="ECO:0000256" key="4">
    <source>
        <dbReference type="ARBA" id="ARBA00022741"/>
    </source>
</evidence>
<feature type="region of interest" description="Disordered" evidence="12">
    <location>
        <begin position="1"/>
        <end position="82"/>
    </location>
</feature>
<dbReference type="PANTHER" id="PTHR43134:SF1">
    <property type="entry name" value="SIGNAL RECOGNITION PARTICLE RECEPTOR SUBUNIT ALPHA"/>
    <property type="match status" value="1"/>
</dbReference>
<feature type="binding site" evidence="11">
    <location>
        <begin position="188"/>
        <end position="195"/>
    </location>
    <ligand>
        <name>GTP</name>
        <dbReference type="ChEBI" id="CHEBI:37565"/>
    </ligand>
</feature>
<keyword evidence="4 11" id="KW-0547">Nucleotide-binding</keyword>
<dbReference type="SMART" id="SM00382">
    <property type="entry name" value="AAA"/>
    <property type="match status" value="1"/>
</dbReference>
<dbReference type="InterPro" id="IPR004390">
    <property type="entry name" value="SR_rcpt_FtsY"/>
</dbReference>
<evidence type="ECO:0000256" key="8">
    <source>
        <dbReference type="ARBA" id="ARBA00023170"/>
    </source>
</evidence>
<dbReference type="HAMAP" id="MF_00920">
    <property type="entry name" value="FtsY"/>
    <property type="match status" value="1"/>
</dbReference>
<keyword evidence="3 11" id="KW-0963">Cytoplasm</keyword>
<dbReference type="Gene3D" id="3.40.50.300">
    <property type="entry name" value="P-loop containing nucleotide triphosphate hydrolases"/>
    <property type="match status" value="1"/>
</dbReference>
<dbReference type="PANTHER" id="PTHR43134">
    <property type="entry name" value="SIGNAL RECOGNITION PARTICLE RECEPTOR SUBUNIT ALPHA"/>
    <property type="match status" value="1"/>
</dbReference>
<dbReference type="FunFam" id="1.20.120.140:FF:000002">
    <property type="entry name" value="Signal recognition particle receptor FtsY"/>
    <property type="match status" value="1"/>
</dbReference>
<dbReference type="OrthoDB" id="9804720at2"/>
<dbReference type="GO" id="GO:0003924">
    <property type="term" value="F:GTPase activity"/>
    <property type="evidence" value="ECO:0007669"/>
    <property type="project" value="UniProtKB-UniRule"/>
</dbReference>
<keyword evidence="8 11" id="KW-0675">Receptor</keyword>
<dbReference type="GO" id="GO:0005047">
    <property type="term" value="F:signal recognition particle binding"/>
    <property type="evidence" value="ECO:0007669"/>
    <property type="project" value="TreeGrafter"/>
</dbReference>
<keyword evidence="15" id="KW-1185">Reference proteome</keyword>
<sequence>MAFSFFKKRKKTEAEIPEDDQEPEQAPEPEERSPEEIPEAVPPPPAAVEDTEPEEPADAIAENKTAPSPAPAADFSEPKSGFYGRLRRGLEKTRRFLTTDVDKLFVPGKKLDDQTLEDLEELLITADIGVKATTELIAGLSKQAAGITDPDHLKEAIKEMILPYLEDDRPTDEATRPLATPHVIMVIGVNGVGKTTTIGKLAARHRANGKKVMLVAADTFRAAAIEQLSIWADRTGADILKHRENSDPAAVAYDGVEAARARGVDVVIVDTAGRLHTKVNLMEELKKIKRSMSKTMPDAPHEVLLVLDATTGQNAISQTELFTKAADVTGIVLTKLDGTAKGGIAINLRHSFGIPIQYIGVGEQVEDLQPFDPRAFLDAMF</sequence>
<feature type="binding site" evidence="11">
    <location>
        <begin position="334"/>
        <end position="337"/>
    </location>
    <ligand>
        <name>GTP</name>
        <dbReference type="ChEBI" id="CHEBI:37565"/>
    </ligand>
</feature>
<evidence type="ECO:0000256" key="12">
    <source>
        <dbReference type="SAM" id="MobiDB-lite"/>
    </source>
</evidence>
<dbReference type="KEGG" id="dol:Dole_1718"/>
<comment type="catalytic activity">
    <reaction evidence="9 11">
        <text>GTP + H2O = GDP + phosphate + H(+)</text>
        <dbReference type="Rhea" id="RHEA:19669"/>
        <dbReference type="ChEBI" id="CHEBI:15377"/>
        <dbReference type="ChEBI" id="CHEBI:15378"/>
        <dbReference type="ChEBI" id="CHEBI:37565"/>
        <dbReference type="ChEBI" id="CHEBI:43474"/>
        <dbReference type="ChEBI" id="CHEBI:58189"/>
        <dbReference type="EC" id="3.6.5.4"/>
    </reaction>
</comment>
<organism evidence="14 15">
    <name type="scientific">Desulfosudis oleivorans (strain DSM 6200 / JCM 39069 / Hxd3)</name>
    <name type="common">Desulfococcus oleovorans</name>
    <dbReference type="NCBI Taxonomy" id="96561"/>
    <lineage>
        <taxon>Bacteria</taxon>
        <taxon>Pseudomonadati</taxon>
        <taxon>Thermodesulfobacteriota</taxon>
        <taxon>Desulfobacteria</taxon>
        <taxon>Desulfobacterales</taxon>
        <taxon>Desulfosudaceae</taxon>
        <taxon>Desulfosudis</taxon>
    </lineage>
</organism>
<evidence type="ECO:0000313" key="14">
    <source>
        <dbReference type="EMBL" id="ABW67522.1"/>
    </source>
</evidence>
<dbReference type="Pfam" id="PF00448">
    <property type="entry name" value="SRP54"/>
    <property type="match status" value="1"/>
</dbReference>
<protein>
    <recommendedName>
        <fullName evidence="11">Signal recognition particle receptor FtsY</fullName>
        <shortName evidence="11">SRP receptor</shortName>
        <ecNumber evidence="11">3.6.5.4</ecNumber>
    </recommendedName>
</protein>
<comment type="subcellular location">
    <subcellularLocation>
        <location evidence="11">Cell inner membrane</location>
        <topology evidence="11">Peripheral membrane protein</topology>
        <orientation evidence="11">Cytoplasmic side</orientation>
    </subcellularLocation>
    <subcellularLocation>
        <location evidence="11">Cytoplasm</location>
    </subcellularLocation>
    <subcellularLocation>
        <location evidence="1">Cell membrane</location>
        <topology evidence="1">Peripheral membrane protein</topology>
        <orientation evidence="1">Cytoplasmic side</orientation>
    </subcellularLocation>
</comment>
<dbReference type="InterPro" id="IPR042101">
    <property type="entry name" value="SRP54_N_sf"/>
</dbReference>
<reference evidence="14 15" key="1">
    <citation type="submission" date="2007-10" db="EMBL/GenBank/DDBJ databases">
        <title>Complete sequence of Desulfococcus oleovorans Hxd3.</title>
        <authorList>
            <consortium name="US DOE Joint Genome Institute"/>
            <person name="Copeland A."/>
            <person name="Lucas S."/>
            <person name="Lapidus A."/>
            <person name="Barry K."/>
            <person name="Glavina del Rio T."/>
            <person name="Dalin E."/>
            <person name="Tice H."/>
            <person name="Pitluck S."/>
            <person name="Kiss H."/>
            <person name="Brettin T."/>
            <person name="Bruce D."/>
            <person name="Detter J.C."/>
            <person name="Han C."/>
            <person name="Schmutz J."/>
            <person name="Larimer F."/>
            <person name="Land M."/>
            <person name="Hauser L."/>
            <person name="Kyrpides N."/>
            <person name="Kim E."/>
            <person name="Wawrik B."/>
            <person name="Richardson P."/>
        </authorList>
    </citation>
    <scope>NUCLEOTIDE SEQUENCE [LARGE SCALE GENOMIC DNA]</scope>
    <source>
        <strain evidence="15">DSM 6200 / JCM 39069 / Hxd3</strain>
    </source>
</reference>
<dbReference type="GO" id="GO:0006614">
    <property type="term" value="P:SRP-dependent cotranslational protein targeting to membrane"/>
    <property type="evidence" value="ECO:0007669"/>
    <property type="project" value="InterPro"/>
</dbReference>
<dbReference type="GO" id="GO:0005886">
    <property type="term" value="C:plasma membrane"/>
    <property type="evidence" value="ECO:0007669"/>
    <property type="project" value="UniProtKB-SubCell"/>
</dbReference>
<dbReference type="GO" id="GO:0005737">
    <property type="term" value="C:cytoplasm"/>
    <property type="evidence" value="ECO:0007669"/>
    <property type="project" value="UniProtKB-SubCell"/>
</dbReference>
<keyword evidence="5 11" id="KW-0378">Hydrolase</keyword>
<feature type="compositionally biased region" description="Acidic residues" evidence="12">
    <location>
        <begin position="15"/>
        <end position="28"/>
    </location>
</feature>
<evidence type="ECO:0000259" key="13">
    <source>
        <dbReference type="PROSITE" id="PS00300"/>
    </source>
</evidence>
<dbReference type="SUPFAM" id="SSF52540">
    <property type="entry name" value="P-loop containing nucleoside triphosphate hydrolases"/>
    <property type="match status" value="1"/>
</dbReference>
<dbReference type="HOGENOM" id="CLU_009301_3_0_7"/>
<comment type="function">
    <text evidence="10">Involved in targeting and insertion of nascent membrane proteins into the cytoplasmic membrane. Acts as a receptor for the complex formed by the signal recognition particle (SRP) and the ribosome-nascent chain (RNC). Interaction with SRP-RNC leads to the transfer of the RNC complex to the Sec translocase for insertion into the membrane, the hydrolysis of GTP by both Ffh and FtsY, and the dissociation of the SRP-FtsY complex into the individual components.</text>
</comment>
<dbReference type="PROSITE" id="PS00300">
    <property type="entry name" value="SRP54"/>
    <property type="match status" value="1"/>
</dbReference>
<dbReference type="InterPro" id="IPR000897">
    <property type="entry name" value="SRP54_GTPase_dom"/>
</dbReference>
<dbReference type="STRING" id="96561.Dole_1718"/>
<dbReference type="GO" id="GO:0005525">
    <property type="term" value="F:GTP binding"/>
    <property type="evidence" value="ECO:0007669"/>
    <property type="project" value="UniProtKB-UniRule"/>
</dbReference>
<evidence type="ECO:0000256" key="5">
    <source>
        <dbReference type="ARBA" id="ARBA00022801"/>
    </source>
</evidence>
<dbReference type="EC" id="3.6.5.4" evidence="11"/>
<dbReference type="InterPro" id="IPR003593">
    <property type="entry name" value="AAA+_ATPase"/>
</dbReference>
<keyword evidence="2 11" id="KW-1003">Cell membrane</keyword>
<dbReference type="EMBL" id="CP000859">
    <property type="protein sequence ID" value="ABW67522.1"/>
    <property type="molecule type" value="Genomic_DNA"/>
</dbReference>
<dbReference type="InterPro" id="IPR036225">
    <property type="entry name" value="SRP/SRP_N"/>
</dbReference>
<dbReference type="Gene3D" id="1.20.120.140">
    <property type="entry name" value="Signal recognition particle SRP54, nucleotide-binding domain"/>
    <property type="match status" value="1"/>
</dbReference>
<accession>A9A0M2</accession>
<evidence type="ECO:0000313" key="15">
    <source>
        <dbReference type="Proteomes" id="UP000008561"/>
    </source>
</evidence>
<keyword evidence="11" id="KW-0997">Cell inner membrane</keyword>
<gene>
    <name evidence="11" type="primary">ftsY</name>
    <name evidence="14" type="ordered locus">Dole_1718</name>
</gene>
<dbReference type="InterPro" id="IPR013822">
    <property type="entry name" value="Signal_recog_particl_SRP54_hlx"/>
</dbReference>
<dbReference type="Pfam" id="PF02881">
    <property type="entry name" value="SRP54_N"/>
    <property type="match status" value="1"/>
</dbReference>
<dbReference type="SUPFAM" id="SSF47364">
    <property type="entry name" value="Domain of the SRP/SRP receptor G-proteins"/>
    <property type="match status" value="1"/>
</dbReference>
<name>A9A0M2_DESOH</name>
<evidence type="ECO:0000256" key="1">
    <source>
        <dbReference type="ARBA" id="ARBA00004413"/>
    </source>
</evidence>